<dbReference type="InterPro" id="IPR027417">
    <property type="entry name" value="P-loop_NTPase"/>
</dbReference>
<feature type="short sequence motif" description="Q motif" evidence="7">
    <location>
        <begin position="263"/>
        <end position="291"/>
    </location>
</feature>
<dbReference type="InParanoid" id="A0A136JF61"/>
<feature type="region of interest" description="Disordered" evidence="9">
    <location>
        <begin position="659"/>
        <end position="683"/>
    </location>
</feature>
<evidence type="ECO:0000313" key="13">
    <source>
        <dbReference type="EMBL" id="KXJ95748.1"/>
    </source>
</evidence>
<dbReference type="PANTHER" id="PTHR47958">
    <property type="entry name" value="ATP-DEPENDENT RNA HELICASE DBP3"/>
    <property type="match status" value="1"/>
</dbReference>
<protein>
    <recommendedName>
        <fullName evidence="1">RNA helicase</fullName>
        <ecNumber evidence="1">3.6.4.13</ecNumber>
    </recommendedName>
</protein>
<dbReference type="OrthoDB" id="196131at2759"/>
<feature type="domain" description="DEAD-box RNA helicase Q" evidence="12">
    <location>
        <begin position="263"/>
        <end position="291"/>
    </location>
</feature>
<evidence type="ECO:0000259" key="12">
    <source>
        <dbReference type="PROSITE" id="PS51195"/>
    </source>
</evidence>
<organism evidence="13 14">
    <name type="scientific">Microdochium bolleyi</name>
    <dbReference type="NCBI Taxonomy" id="196109"/>
    <lineage>
        <taxon>Eukaryota</taxon>
        <taxon>Fungi</taxon>
        <taxon>Dikarya</taxon>
        <taxon>Ascomycota</taxon>
        <taxon>Pezizomycotina</taxon>
        <taxon>Sordariomycetes</taxon>
        <taxon>Xylariomycetidae</taxon>
        <taxon>Xylariales</taxon>
        <taxon>Microdochiaceae</taxon>
        <taxon>Microdochium</taxon>
    </lineage>
</organism>
<feature type="domain" description="Helicase ATP-binding" evidence="10">
    <location>
        <begin position="294"/>
        <end position="497"/>
    </location>
</feature>
<dbReference type="SMART" id="SM00487">
    <property type="entry name" value="DEXDc"/>
    <property type="match status" value="1"/>
</dbReference>
<comment type="similarity">
    <text evidence="8">Belongs to the DEAD box helicase family.</text>
</comment>
<proteinExistence type="inferred from homology"/>
<evidence type="ECO:0000256" key="9">
    <source>
        <dbReference type="SAM" id="MobiDB-lite"/>
    </source>
</evidence>
<evidence type="ECO:0000256" key="2">
    <source>
        <dbReference type="ARBA" id="ARBA00022741"/>
    </source>
</evidence>
<dbReference type="FunCoup" id="A0A136JF61">
    <property type="interactions" value="853"/>
</dbReference>
<dbReference type="EMBL" id="KQ964246">
    <property type="protein sequence ID" value="KXJ95748.1"/>
    <property type="molecule type" value="Genomic_DNA"/>
</dbReference>
<reference evidence="14" key="1">
    <citation type="submission" date="2016-02" db="EMBL/GenBank/DDBJ databases">
        <title>Draft genome sequence of Microdochium bolleyi, a fungal endophyte of beachgrass.</title>
        <authorList>
            <consortium name="DOE Joint Genome Institute"/>
            <person name="David A.S."/>
            <person name="May G."/>
            <person name="Haridas S."/>
            <person name="Lim J."/>
            <person name="Wang M."/>
            <person name="Labutti K."/>
            <person name="Lipzen A."/>
            <person name="Barry K."/>
            <person name="Grigoriev I.V."/>
        </authorList>
    </citation>
    <scope>NUCLEOTIDE SEQUENCE [LARGE SCALE GENOMIC DNA]</scope>
    <source>
        <strain evidence="14">J235TASD1</strain>
    </source>
</reference>
<sequence>MAPGAITAGFKPKFIPKAERERLAKQKQEEEAKKQQALQNGSRSDSRSTRDPRDRESRVPTGPKAMRQDGPQDRSRNDGYRDDRRGDHRNGNSMGNSRSNKENAKKPNTEEQDVVSMRERYMGPDLSQSTFSATKKRKRTKREEFKFDWDTQEDTTGDLALSDEAQNEANIHKRARALREEAEDPEHGEMLARQLVEGYYRARDLAHEAKMQRERANEVKNRKVFSKRWTEKTLEEMQARDWRILREDFDISTKGGNVPHPLRNWRESSLPSKLLNVIDELGYAEPSPIQRATIPIAMEARDLIGVAVTGSGKTAAFLLPLLDYISKLPPITELTKNDGPYALIIAPTRELAQQIALAAEQFSRPFGFNVVTLIGGHQLEEQVYAMRNGAEIIVATPGRLVDCLERRVLVLSQCHYVIMDEADRMVEMGFEEPLKKTLDALPSMDNKQDTDFADGTHFASDNSFGNSQTRRTMMFTATMPAAVERIAKTYLQSPVIVTIGNQGEAVDTVEQRVEFVQGERQRHDRMLNIMNSGEFQPPIIVFVNMKQNCEAVAKEVRRNGYTVVTLHGNKTQEQRETALSALRNGTAKVLVATDLAGRGIDVPDVSLVINFNMAASIESYTHRIGRTGRAGKKGVAITFLGSEDAAVMYDLKQMISKSPVSKVPDALRQHEAAKQKPTRGRGD</sequence>
<dbReference type="EC" id="3.6.4.13" evidence="1"/>
<keyword evidence="4 8" id="KW-0347">Helicase</keyword>
<feature type="compositionally biased region" description="Basic and acidic residues" evidence="9">
    <location>
        <begin position="16"/>
        <end position="34"/>
    </location>
</feature>
<dbReference type="InterPro" id="IPR000629">
    <property type="entry name" value="RNA-helicase_DEAD-box_CS"/>
</dbReference>
<dbReference type="SMART" id="SM00490">
    <property type="entry name" value="HELICc"/>
    <property type="match status" value="1"/>
</dbReference>
<evidence type="ECO:0000313" key="14">
    <source>
        <dbReference type="Proteomes" id="UP000070501"/>
    </source>
</evidence>
<dbReference type="InterPro" id="IPR001650">
    <property type="entry name" value="Helicase_C-like"/>
</dbReference>
<evidence type="ECO:0000256" key="1">
    <source>
        <dbReference type="ARBA" id="ARBA00012552"/>
    </source>
</evidence>
<gene>
    <name evidence="13" type="ORF">Micbo1qcDRAFT_131292</name>
</gene>
<evidence type="ECO:0000256" key="8">
    <source>
        <dbReference type="RuleBase" id="RU000492"/>
    </source>
</evidence>
<evidence type="ECO:0000256" key="4">
    <source>
        <dbReference type="ARBA" id="ARBA00022806"/>
    </source>
</evidence>
<evidence type="ECO:0000259" key="10">
    <source>
        <dbReference type="PROSITE" id="PS51192"/>
    </source>
</evidence>
<evidence type="ECO:0000256" key="6">
    <source>
        <dbReference type="ARBA" id="ARBA00047984"/>
    </source>
</evidence>
<dbReference type="CDD" id="cd18787">
    <property type="entry name" value="SF2_C_DEAD"/>
    <property type="match status" value="1"/>
</dbReference>
<dbReference type="SUPFAM" id="SSF52540">
    <property type="entry name" value="P-loop containing nucleoside triphosphate hydrolases"/>
    <property type="match status" value="1"/>
</dbReference>
<keyword evidence="2 8" id="KW-0547">Nucleotide-binding</keyword>
<dbReference type="Gene3D" id="3.40.50.300">
    <property type="entry name" value="P-loop containing nucleotide triphosphate hydrolases"/>
    <property type="match status" value="2"/>
</dbReference>
<dbReference type="InterPro" id="IPR011545">
    <property type="entry name" value="DEAD/DEAH_box_helicase_dom"/>
</dbReference>
<dbReference type="Pfam" id="PF00271">
    <property type="entry name" value="Helicase_C"/>
    <property type="match status" value="1"/>
</dbReference>
<dbReference type="GO" id="GO:0016787">
    <property type="term" value="F:hydrolase activity"/>
    <property type="evidence" value="ECO:0007669"/>
    <property type="project" value="UniProtKB-KW"/>
</dbReference>
<name>A0A136JF61_9PEZI</name>
<dbReference type="PROSITE" id="PS51195">
    <property type="entry name" value="Q_MOTIF"/>
    <property type="match status" value="1"/>
</dbReference>
<dbReference type="GO" id="GO:0003676">
    <property type="term" value="F:nucleic acid binding"/>
    <property type="evidence" value="ECO:0007669"/>
    <property type="project" value="InterPro"/>
</dbReference>
<feature type="compositionally biased region" description="Basic and acidic residues" evidence="9">
    <location>
        <begin position="44"/>
        <end position="58"/>
    </location>
</feature>
<dbReference type="STRING" id="196109.A0A136JF61"/>
<feature type="domain" description="Helicase C-terminal" evidence="11">
    <location>
        <begin position="508"/>
        <end position="671"/>
    </location>
</feature>
<keyword evidence="14" id="KW-1185">Reference proteome</keyword>
<dbReference type="PROSITE" id="PS51192">
    <property type="entry name" value="HELICASE_ATP_BIND_1"/>
    <property type="match status" value="1"/>
</dbReference>
<feature type="region of interest" description="Disordered" evidence="9">
    <location>
        <begin position="1"/>
        <end position="115"/>
    </location>
</feature>
<accession>A0A136JF61</accession>
<evidence type="ECO:0000256" key="7">
    <source>
        <dbReference type="PROSITE-ProRule" id="PRU00552"/>
    </source>
</evidence>
<dbReference type="CDD" id="cd17945">
    <property type="entry name" value="DEADc_DDX23"/>
    <property type="match status" value="1"/>
</dbReference>
<dbReference type="AlphaFoldDB" id="A0A136JF61"/>
<feature type="compositionally biased region" description="Basic and acidic residues" evidence="9">
    <location>
        <begin position="66"/>
        <end position="90"/>
    </location>
</feature>
<feature type="compositionally biased region" description="Basic and acidic residues" evidence="9">
    <location>
        <begin position="665"/>
        <end position="683"/>
    </location>
</feature>
<keyword evidence="5 8" id="KW-0067">ATP-binding</keyword>
<evidence type="ECO:0000256" key="5">
    <source>
        <dbReference type="ARBA" id="ARBA00022840"/>
    </source>
</evidence>
<dbReference type="GO" id="GO:0005524">
    <property type="term" value="F:ATP binding"/>
    <property type="evidence" value="ECO:0007669"/>
    <property type="project" value="UniProtKB-KW"/>
</dbReference>
<dbReference type="Proteomes" id="UP000070501">
    <property type="component" value="Unassembled WGS sequence"/>
</dbReference>
<comment type="catalytic activity">
    <reaction evidence="6">
        <text>ATP + H2O = ADP + phosphate + H(+)</text>
        <dbReference type="Rhea" id="RHEA:13065"/>
        <dbReference type="ChEBI" id="CHEBI:15377"/>
        <dbReference type="ChEBI" id="CHEBI:15378"/>
        <dbReference type="ChEBI" id="CHEBI:30616"/>
        <dbReference type="ChEBI" id="CHEBI:43474"/>
        <dbReference type="ChEBI" id="CHEBI:456216"/>
        <dbReference type="EC" id="3.6.4.13"/>
    </reaction>
</comment>
<evidence type="ECO:0000259" key="11">
    <source>
        <dbReference type="PROSITE" id="PS51194"/>
    </source>
</evidence>
<dbReference type="InterPro" id="IPR014001">
    <property type="entry name" value="Helicase_ATP-bd"/>
</dbReference>
<dbReference type="GO" id="GO:0003724">
    <property type="term" value="F:RNA helicase activity"/>
    <property type="evidence" value="ECO:0007669"/>
    <property type="project" value="UniProtKB-EC"/>
</dbReference>
<feature type="compositionally biased region" description="Basic and acidic residues" evidence="9">
    <location>
        <begin position="99"/>
        <end position="109"/>
    </location>
</feature>
<dbReference type="InterPro" id="IPR014014">
    <property type="entry name" value="RNA_helicase_DEAD_Q_motif"/>
</dbReference>
<dbReference type="Pfam" id="PF00270">
    <property type="entry name" value="DEAD"/>
    <property type="match status" value="1"/>
</dbReference>
<evidence type="ECO:0000256" key="3">
    <source>
        <dbReference type="ARBA" id="ARBA00022801"/>
    </source>
</evidence>
<dbReference type="PROSITE" id="PS51194">
    <property type="entry name" value="HELICASE_CTER"/>
    <property type="match status" value="1"/>
</dbReference>
<dbReference type="PROSITE" id="PS00039">
    <property type="entry name" value="DEAD_ATP_HELICASE"/>
    <property type="match status" value="1"/>
</dbReference>
<keyword evidence="3 8" id="KW-0378">Hydrolase</keyword>